<gene>
    <name evidence="1" type="ORF">BBW65_00770</name>
</gene>
<reference evidence="2" key="1">
    <citation type="submission" date="2016-07" db="EMBL/GenBank/DDBJ databases">
        <authorList>
            <person name="Florea S."/>
            <person name="Webb J.S."/>
            <person name="Jaromczyk J."/>
            <person name="Schardl C.L."/>
        </authorList>
    </citation>
    <scope>NUCLEOTIDE SEQUENCE [LARGE SCALE GENOMIC DNA]</scope>
    <source>
        <strain evidence="2">MIT 01-6242</strain>
    </source>
</reference>
<keyword evidence="2" id="KW-1185">Reference proteome</keyword>
<sequence length="60" mass="7335">MLDNFEFFKFFLVYLLDNFDNLCHYFSLKILSKIIYKKIKLEVKNFNQNQNFKSRGSTMP</sequence>
<organism evidence="1 2">
    <name type="scientific">Helicobacter enhydrae</name>
    <dbReference type="NCBI Taxonomy" id="222136"/>
    <lineage>
        <taxon>Bacteria</taxon>
        <taxon>Pseudomonadati</taxon>
        <taxon>Campylobacterota</taxon>
        <taxon>Epsilonproteobacteria</taxon>
        <taxon>Campylobacterales</taxon>
        <taxon>Helicobacteraceae</taxon>
        <taxon>Helicobacter</taxon>
    </lineage>
</organism>
<name>A0A1B1U3S2_9HELI</name>
<accession>A0A1B1U3S2</accession>
<evidence type="ECO:0000313" key="1">
    <source>
        <dbReference type="EMBL" id="ANV97434.1"/>
    </source>
</evidence>
<evidence type="ECO:0000313" key="2">
    <source>
        <dbReference type="Proteomes" id="UP000092884"/>
    </source>
</evidence>
<dbReference type="EMBL" id="CP016503">
    <property type="protein sequence ID" value="ANV97434.1"/>
    <property type="molecule type" value="Genomic_DNA"/>
</dbReference>
<proteinExistence type="predicted"/>
<dbReference type="KEGG" id="het:BBW65_00770"/>
<dbReference type="Proteomes" id="UP000092884">
    <property type="component" value="Chromosome"/>
</dbReference>
<protein>
    <submittedName>
        <fullName evidence="1">Uncharacterized protein</fullName>
    </submittedName>
</protein>
<dbReference type="AlphaFoldDB" id="A0A1B1U3S2"/>